<evidence type="ECO:0000313" key="5">
    <source>
        <dbReference type="Proteomes" id="UP000030645"/>
    </source>
</evidence>
<gene>
    <name evidence="4" type="ORF">L484_027699</name>
</gene>
<dbReference type="GO" id="GO:0032875">
    <property type="term" value="P:regulation of DNA endoreduplication"/>
    <property type="evidence" value="ECO:0007669"/>
    <property type="project" value="InterPro"/>
</dbReference>
<dbReference type="AlphaFoldDB" id="W9RCQ3"/>
<proteinExistence type="predicted"/>
<dbReference type="EMBL" id="KE344869">
    <property type="protein sequence ID" value="EXB82523.1"/>
    <property type="molecule type" value="Genomic_DNA"/>
</dbReference>
<keyword evidence="1" id="KW-0649">Protein kinase inhibitor</keyword>
<evidence type="ECO:0008006" key="6">
    <source>
        <dbReference type="Google" id="ProtNLM"/>
    </source>
</evidence>
<dbReference type="Proteomes" id="UP000030645">
    <property type="component" value="Unassembled WGS sequence"/>
</dbReference>
<evidence type="ECO:0000313" key="4">
    <source>
        <dbReference type="EMBL" id="EXB82523.1"/>
    </source>
</evidence>
<evidence type="ECO:0000256" key="3">
    <source>
        <dbReference type="SAM" id="MobiDB-lite"/>
    </source>
</evidence>
<evidence type="ECO:0000256" key="1">
    <source>
        <dbReference type="ARBA" id="ARBA00023013"/>
    </source>
</evidence>
<protein>
    <recommendedName>
        <fullName evidence="6">Cyclin-dependent protein kinase inhibitor SMR6</fullName>
    </recommendedName>
</protein>
<feature type="compositionally biased region" description="Basic and acidic residues" evidence="3">
    <location>
        <begin position="44"/>
        <end position="54"/>
    </location>
</feature>
<organism evidence="4 5">
    <name type="scientific">Morus notabilis</name>
    <dbReference type="NCBI Taxonomy" id="981085"/>
    <lineage>
        <taxon>Eukaryota</taxon>
        <taxon>Viridiplantae</taxon>
        <taxon>Streptophyta</taxon>
        <taxon>Embryophyta</taxon>
        <taxon>Tracheophyta</taxon>
        <taxon>Spermatophyta</taxon>
        <taxon>Magnoliopsida</taxon>
        <taxon>eudicotyledons</taxon>
        <taxon>Gunneridae</taxon>
        <taxon>Pentapetalae</taxon>
        <taxon>rosids</taxon>
        <taxon>fabids</taxon>
        <taxon>Rosales</taxon>
        <taxon>Moraceae</taxon>
        <taxon>Moreae</taxon>
        <taxon>Morus</taxon>
    </lineage>
</organism>
<dbReference type="eggNOG" id="ENOG502S1MD">
    <property type="taxonomic scope" value="Eukaryota"/>
</dbReference>
<dbReference type="PANTHER" id="PTHR33142:SF48">
    <property type="entry name" value="CYCLIN-DEPENDENT PROTEIN KINASE INHIBITOR SMR15"/>
    <property type="match status" value="1"/>
</dbReference>
<dbReference type="PANTHER" id="PTHR33142">
    <property type="entry name" value="CYCLIN-DEPENDENT PROTEIN KINASE INHIBITOR SMR13"/>
    <property type="match status" value="1"/>
</dbReference>
<sequence>MGFSEKLDLAAALDAEPTTKKWVIAGIPLRAPLKPVYTTKTKSPRLERDQHDGGGDDDGEEDCSPTTPTGEESRIPTRLTCPPAPRKRKASRKCNYGAVREFFTPPDLETVFKRHVERAN</sequence>
<keyword evidence="5" id="KW-1185">Reference proteome</keyword>
<reference evidence="5" key="1">
    <citation type="submission" date="2013-01" db="EMBL/GenBank/DDBJ databases">
        <title>Draft Genome Sequence of a Mulberry Tree, Morus notabilis C.K. Schneid.</title>
        <authorList>
            <person name="He N."/>
            <person name="Zhao S."/>
        </authorList>
    </citation>
    <scope>NUCLEOTIDE SEQUENCE</scope>
</reference>
<dbReference type="InterPro" id="IPR040389">
    <property type="entry name" value="SMR"/>
</dbReference>
<keyword evidence="2" id="KW-0131">Cell cycle</keyword>
<feature type="region of interest" description="Disordered" evidence="3">
    <location>
        <begin position="33"/>
        <end position="92"/>
    </location>
</feature>
<dbReference type="OrthoDB" id="1302889at2759"/>
<dbReference type="GO" id="GO:0004860">
    <property type="term" value="F:protein kinase inhibitor activity"/>
    <property type="evidence" value="ECO:0007669"/>
    <property type="project" value="UniProtKB-KW"/>
</dbReference>
<accession>W9RCQ3</accession>
<evidence type="ECO:0000256" key="2">
    <source>
        <dbReference type="ARBA" id="ARBA00023306"/>
    </source>
</evidence>
<name>W9RCQ3_9ROSA</name>